<feature type="signal peptide" evidence="1">
    <location>
        <begin position="1"/>
        <end position="27"/>
    </location>
</feature>
<evidence type="ECO:0008006" key="6">
    <source>
        <dbReference type="Google" id="ProtNLM"/>
    </source>
</evidence>
<dbReference type="Proteomes" id="UP000220435">
    <property type="component" value="Unassembled WGS sequence"/>
</dbReference>
<evidence type="ECO:0000313" key="3">
    <source>
        <dbReference type="EMBL" id="PHG13499.1"/>
    </source>
</evidence>
<protein>
    <recommendedName>
        <fullName evidence="6">Secreted protein</fullName>
    </recommendedName>
</protein>
<dbReference type="Proteomes" id="UP000225062">
    <property type="component" value="Unassembled WGS sequence"/>
</dbReference>
<evidence type="ECO:0000313" key="4">
    <source>
        <dbReference type="Proteomes" id="UP000220435"/>
    </source>
</evidence>
<reference evidence="2 4" key="1">
    <citation type="submission" date="2017-09" db="EMBL/GenBank/DDBJ databases">
        <title>Large-scale bioinformatics analysis of Bacillus genomes uncovers conserved roles of natural products in bacterial physiology.</title>
        <authorList>
            <consortium name="Agbiome Team Llc"/>
            <person name="Bleich R.M."/>
            <person name="Kirk G.J."/>
            <person name="Santa Maria K.C."/>
            <person name="Allen S.E."/>
            <person name="Farag S."/>
            <person name="Shank E.A."/>
            <person name="Bowers A."/>
        </authorList>
    </citation>
    <scope>NUCLEOTIDE SEQUENCE [LARGE SCALE GENOMIC DNA]</scope>
    <source>
        <strain evidence="2 4">AFS000414</strain>
    </source>
</reference>
<comment type="caution">
    <text evidence="2">The sequence shown here is derived from an EMBL/GenBank/DDBJ whole genome shotgun (WGS) entry which is preliminary data.</text>
</comment>
<evidence type="ECO:0000313" key="2">
    <source>
        <dbReference type="EMBL" id="PEK18546.1"/>
    </source>
</evidence>
<evidence type="ECO:0000313" key="5">
    <source>
        <dbReference type="Proteomes" id="UP000225062"/>
    </source>
</evidence>
<dbReference type="RefSeq" id="WP_064469476.1">
    <property type="nucleotide sequence ID" value="NZ_JARMLB010000038.1"/>
</dbReference>
<sequence>MKKLGKTLLTGIVLSSGLLFGTSDAFAMDSKSATDSIHFSTDSNSYGWGATSIDVDGYVPYRNSLIELVRKDGTVVQRHDIGAGHFFKQLPLNGVSPGLYDVVVTSDTGGWHGKGELKGYLRVKL</sequence>
<proteinExistence type="predicted"/>
<reference evidence="3 5" key="2">
    <citation type="submission" date="2017-09" db="EMBL/GenBank/DDBJ databases">
        <title>Large-scale bioinformatics analysis of Bacillus genomes uncovers conserved roles of natural products in bacterial physiology.</title>
        <authorList>
            <consortium name="Agbiome Team Llc"/>
            <person name="Bleich R.M."/>
            <person name="Grubbs K.J."/>
            <person name="Santa Maria K.C."/>
            <person name="Allen S.E."/>
            <person name="Farag S."/>
            <person name="Shank E.A."/>
            <person name="Bowers A."/>
        </authorList>
    </citation>
    <scope>NUCLEOTIDE SEQUENCE [LARGE SCALE GENOMIC DNA]</scope>
    <source>
        <strain evidence="3 5">AFS032503</strain>
    </source>
</reference>
<organism evidence="2 4">
    <name type="scientific">Bacillus wiedmannii</name>
    <dbReference type="NCBI Taxonomy" id="1890302"/>
    <lineage>
        <taxon>Bacteria</taxon>
        <taxon>Bacillati</taxon>
        <taxon>Bacillota</taxon>
        <taxon>Bacilli</taxon>
        <taxon>Bacillales</taxon>
        <taxon>Bacillaceae</taxon>
        <taxon>Bacillus</taxon>
        <taxon>Bacillus cereus group</taxon>
    </lineage>
</organism>
<name>A0AB73SJZ7_9BACI</name>
<gene>
    <name evidence="2" type="ORF">CN694_27190</name>
    <name evidence="3" type="ORF">COI74_28910</name>
</gene>
<dbReference type="EMBL" id="NUFG01000031">
    <property type="protein sequence ID" value="PEK18546.1"/>
    <property type="molecule type" value="Genomic_DNA"/>
</dbReference>
<dbReference type="AlphaFoldDB" id="A0AB73SJZ7"/>
<keyword evidence="1" id="KW-0732">Signal</keyword>
<dbReference type="EMBL" id="NUUI01000138">
    <property type="protein sequence ID" value="PHG13499.1"/>
    <property type="molecule type" value="Genomic_DNA"/>
</dbReference>
<accession>A0AB73SJZ7</accession>
<evidence type="ECO:0000256" key="1">
    <source>
        <dbReference type="SAM" id="SignalP"/>
    </source>
</evidence>
<feature type="chain" id="PRO_5044479519" description="Secreted protein" evidence="1">
    <location>
        <begin position="28"/>
        <end position="125"/>
    </location>
</feature>